<evidence type="ECO:0000313" key="5">
    <source>
        <dbReference type="Proteomes" id="UP000238274"/>
    </source>
</evidence>
<sequence length="396" mass="42944">MSFKSKKTLPKASCWPHPPLFPLTAEILASAGYFHDLADNEPNWTTCWMCGESMKGWAKDNDPWELHLTWSPKCSFARIALLEHQHDTKKPLWSDLPGHSWGPTQEWFLCGSTLIDAGIANFCGSDGPWKHEGKNGIPTRVELAPDFTSLLTCSKKVASLMSMTQPHVAIAIEVFRWLIGIKSLTDNWCLFTKNGNSSVHLKKGACIFYTATQPAENPKKANVKPNKKPSKAPDSGPSNSTKDLNANLLIVVINKVSVVIEKSSCSKKKPSSTASSTPKTGKRVLASSTSGTVTAANKSLVDLEHSIQHKPSQASRKVQAPSNTPPSPEPVPEQIMSKLPVALAKSMCLSQSTLKIATAPTSSNRSTSSNPANCPRTRASSNMSSTMEDPARLTLN</sequence>
<dbReference type="Gene3D" id="1.10.1170.10">
    <property type="entry name" value="Inhibitor Of Apoptosis Protein (2mihbC-IAP-1), Chain A"/>
    <property type="match status" value="1"/>
</dbReference>
<name>A0A2S4VL28_9BASI</name>
<dbReference type="Proteomes" id="UP000238274">
    <property type="component" value="Unassembled WGS sequence"/>
</dbReference>
<dbReference type="VEuPathDB" id="FungiDB:PSHT_08853"/>
<organism evidence="4 5">
    <name type="scientific">Puccinia striiformis</name>
    <dbReference type="NCBI Taxonomy" id="27350"/>
    <lineage>
        <taxon>Eukaryota</taxon>
        <taxon>Fungi</taxon>
        <taxon>Dikarya</taxon>
        <taxon>Basidiomycota</taxon>
        <taxon>Pucciniomycotina</taxon>
        <taxon>Pucciniomycetes</taxon>
        <taxon>Pucciniales</taxon>
        <taxon>Pucciniaceae</taxon>
        <taxon>Puccinia</taxon>
    </lineage>
</organism>
<accession>A0A2S4VL28</accession>
<dbReference type="Pfam" id="PF00653">
    <property type="entry name" value="BIR"/>
    <property type="match status" value="1"/>
</dbReference>
<keyword evidence="5" id="KW-1185">Reference proteome</keyword>
<proteinExistence type="predicted"/>
<comment type="caution">
    <text evidence="4">The sequence shown here is derived from an EMBL/GenBank/DDBJ whole genome shotgun (WGS) entry which is preliminary data.</text>
</comment>
<feature type="compositionally biased region" description="Low complexity" evidence="3">
    <location>
        <begin position="357"/>
        <end position="373"/>
    </location>
</feature>
<dbReference type="InterPro" id="IPR001370">
    <property type="entry name" value="BIR_rpt"/>
</dbReference>
<evidence type="ECO:0000256" key="3">
    <source>
        <dbReference type="SAM" id="MobiDB-lite"/>
    </source>
</evidence>
<keyword evidence="2" id="KW-0862">Zinc</keyword>
<reference evidence="5" key="3">
    <citation type="journal article" date="2018" name="Mol. Plant Microbe Interact.">
        <title>Genome sequence resources for the wheat stripe rust pathogen (Puccinia striiformis f. sp. tritici) and the barley stripe rust pathogen (Puccinia striiformis f. sp. hordei).</title>
        <authorList>
            <person name="Xia C."/>
            <person name="Wang M."/>
            <person name="Yin C."/>
            <person name="Cornejo O.E."/>
            <person name="Hulbert S.H."/>
            <person name="Chen X."/>
        </authorList>
    </citation>
    <scope>NUCLEOTIDE SEQUENCE [LARGE SCALE GENOMIC DNA]</scope>
    <source>
        <strain evidence="5">93TX-2</strain>
    </source>
</reference>
<dbReference type="AlphaFoldDB" id="A0A2S4VL28"/>
<feature type="region of interest" description="Disordered" evidence="3">
    <location>
        <begin position="217"/>
        <end position="241"/>
    </location>
</feature>
<keyword evidence="1" id="KW-0479">Metal-binding</keyword>
<dbReference type="InterPro" id="IPR051190">
    <property type="entry name" value="Baculoviral_IAP"/>
</dbReference>
<dbReference type="SMART" id="SM00238">
    <property type="entry name" value="BIR"/>
    <property type="match status" value="1"/>
</dbReference>
<dbReference type="PANTHER" id="PTHR46771">
    <property type="entry name" value="DETERIN"/>
    <property type="match status" value="1"/>
</dbReference>
<protein>
    <submittedName>
        <fullName evidence="4">Uncharacterized protein</fullName>
    </submittedName>
</protein>
<gene>
    <name evidence="4" type="ORF">PSHT_08853</name>
</gene>
<dbReference type="EMBL" id="PKSM01000121">
    <property type="protein sequence ID" value="POW10148.1"/>
    <property type="molecule type" value="Genomic_DNA"/>
</dbReference>
<dbReference type="GO" id="GO:0046872">
    <property type="term" value="F:metal ion binding"/>
    <property type="evidence" value="ECO:0007669"/>
    <property type="project" value="UniProtKB-KW"/>
</dbReference>
<feature type="region of interest" description="Disordered" evidence="3">
    <location>
        <begin position="356"/>
        <end position="396"/>
    </location>
</feature>
<feature type="region of interest" description="Disordered" evidence="3">
    <location>
        <begin position="267"/>
        <end position="291"/>
    </location>
</feature>
<evidence type="ECO:0000256" key="2">
    <source>
        <dbReference type="ARBA" id="ARBA00022833"/>
    </source>
</evidence>
<reference evidence="5" key="2">
    <citation type="journal article" date="2018" name="BMC Genomics">
        <title>Genomic insights into host adaptation between the wheat stripe rust pathogen (Puccinia striiformis f. sp. tritici) and the barley stripe rust pathogen (Puccinia striiformis f. sp. hordei).</title>
        <authorList>
            <person name="Xia C."/>
            <person name="Wang M."/>
            <person name="Yin C."/>
            <person name="Cornejo O.E."/>
            <person name="Hulbert S.H."/>
            <person name="Chen X."/>
        </authorList>
    </citation>
    <scope>NUCLEOTIDE SEQUENCE [LARGE SCALE GENOMIC DNA]</scope>
    <source>
        <strain evidence="5">93TX-2</strain>
    </source>
</reference>
<evidence type="ECO:0000313" key="4">
    <source>
        <dbReference type="EMBL" id="POW10148.1"/>
    </source>
</evidence>
<feature type="region of interest" description="Disordered" evidence="3">
    <location>
        <begin position="307"/>
        <end position="333"/>
    </location>
</feature>
<dbReference type="PROSITE" id="PS50143">
    <property type="entry name" value="BIR_REPEAT_2"/>
    <property type="match status" value="1"/>
</dbReference>
<feature type="compositionally biased region" description="Basic residues" evidence="3">
    <location>
        <begin position="221"/>
        <end position="230"/>
    </location>
</feature>
<reference evidence="4 5" key="1">
    <citation type="submission" date="2017-12" db="EMBL/GenBank/DDBJ databases">
        <title>Gene loss provides genomic basis for host adaptation in cereal stripe rust fungi.</title>
        <authorList>
            <person name="Xia C."/>
        </authorList>
    </citation>
    <scope>NUCLEOTIDE SEQUENCE [LARGE SCALE GENOMIC DNA]</scope>
    <source>
        <strain evidence="4 5">93TX-2</strain>
    </source>
</reference>
<dbReference type="VEuPathDB" id="FungiDB:PSTT_14833"/>
<dbReference type="OrthoDB" id="2196114at2759"/>
<dbReference type="PANTHER" id="PTHR46771:SF5">
    <property type="entry name" value="DETERIN"/>
    <property type="match status" value="1"/>
</dbReference>
<evidence type="ECO:0000256" key="1">
    <source>
        <dbReference type="ARBA" id="ARBA00022723"/>
    </source>
</evidence>
<feature type="compositionally biased region" description="Polar residues" evidence="3">
    <location>
        <begin position="378"/>
        <end position="387"/>
    </location>
</feature>
<dbReference type="SUPFAM" id="SSF57924">
    <property type="entry name" value="Inhibitor of apoptosis (IAP) repeat"/>
    <property type="match status" value="1"/>
</dbReference>